<keyword evidence="3" id="KW-0808">Transferase</keyword>
<evidence type="ECO:0000256" key="3">
    <source>
        <dbReference type="ARBA" id="ARBA00022679"/>
    </source>
</evidence>
<feature type="region of interest" description="Disordered" evidence="6">
    <location>
        <begin position="118"/>
        <end position="167"/>
    </location>
</feature>
<proteinExistence type="inferred from homology"/>
<comment type="pathway">
    <text evidence="1">Cofactor biosynthesis; ubiquinone biosynthesis.</text>
</comment>
<dbReference type="PANTHER" id="PTHR43851">
    <property type="match status" value="1"/>
</dbReference>
<evidence type="ECO:0000313" key="8">
    <source>
        <dbReference type="Proteomes" id="UP000829291"/>
    </source>
</evidence>
<sequence length="714" mass="80554">MIQADYNVHLTAMSRPWTTDFLGVVRGAQAVANAVLKIQEDSIKQAVTHSSLRNLAEDNLKAVGKQLENIDPSKLPNNVAAGVKETLERVSVLGTGITRYVAFRTSSATGYCDALQQKDHSKSTSSQSADSVPNDDNEGVPGFQKSASSRGETETRDEIKTPVSPKKFASVKEKIETIATLGEDIPKIELSNKDKKLLRKLELEHEERIRRQKPEGNIILDPITDSKGSTLKKEIINSNDSKESTESKKNDSTVRVHKAMPSVRPRQSLSANARQRKVPSTRFQRVVSFGTLGLGLGIGTMAEYTRRTLGLKNQSVSQSLDSMFLTKANTERIVSTLCKVRGAGLKIGQILSIQDNSIISPELQKAFERVRQSADFMPTWQVEKVLSNELGSDWRSKLSSFEDKPFAAASIGQVHNAVLLDGTPVAMKIQYPGVAEGIQSDIDNLVSVLKIWNIFPEGMFIDNVVEVAKRELAWEVDYVREAECTRKYRDLISPYSDYYVPKVIDEFSTKQIFTSELIDGIPVDKCAEMDSETREHICKMVMRLCLLELFDFRYMQTDPNWANFFYNPETRQLTLLDFGACRAYDKRFMDQYIEIIKGASEGDREKVLQLSRQMGFLTGYESKVMDDAHVDAVMILGQVFDEKHEYFDFGGQDVTKRIQTLIPTILNHRLCPPPEEIYSLHRKLSGVFLLCAKLNVKINCRDLFQEVYRNYQFD</sequence>
<dbReference type="OrthoDB" id="201153at2759"/>
<gene>
    <name evidence="9" type="primary">LOC107217212</name>
</gene>
<keyword evidence="5" id="KW-0067">ATP-binding</keyword>
<dbReference type="InterPro" id="IPR004147">
    <property type="entry name" value="ABC1_dom"/>
</dbReference>
<dbReference type="GO" id="GO:0006744">
    <property type="term" value="P:ubiquinone biosynthetic process"/>
    <property type="evidence" value="ECO:0007669"/>
    <property type="project" value="TreeGrafter"/>
</dbReference>
<evidence type="ECO:0000256" key="5">
    <source>
        <dbReference type="ARBA" id="ARBA00022840"/>
    </source>
</evidence>
<dbReference type="RefSeq" id="XP_015510113.2">
    <property type="nucleotide sequence ID" value="XM_015654627.2"/>
</dbReference>
<feature type="domain" description="ABC1 atypical kinase-like" evidence="7">
    <location>
        <begin position="370"/>
        <end position="610"/>
    </location>
</feature>
<evidence type="ECO:0000256" key="1">
    <source>
        <dbReference type="ARBA" id="ARBA00004749"/>
    </source>
</evidence>
<keyword evidence="8" id="KW-1185">Reference proteome</keyword>
<evidence type="ECO:0000256" key="4">
    <source>
        <dbReference type="ARBA" id="ARBA00022741"/>
    </source>
</evidence>
<dbReference type="Proteomes" id="UP000829291">
    <property type="component" value="Chromosome 1"/>
</dbReference>
<dbReference type="GO" id="GO:0005524">
    <property type="term" value="F:ATP binding"/>
    <property type="evidence" value="ECO:0007669"/>
    <property type="project" value="UniProtKB-KW"/>
</dbReference>
<organism evidence="9">
    <name type="scientific">Neodiprion lecontei</name>
    <name type="common">Redheaded pine sawfly</name>
    <dbReference type="NCBI Taxonomy" id="441921"/>
    <lineage>
        <taxon>Eukaryota</taxon>
        <taxon>Metazoa</taxon>
        <taxon>Ecdysozoa</taxon>
        <taxon>Arthropoda</taxon>
        <taxon>Hexapoda</taxon>
        <taxon>Insecta</taxon>
        <taxon>Pterygota</taxon>
        <taxon>Neoptera</taxon>
        <taxon>Endopterygota</taxon>
        <taxon>Hymenoptera</taxon>
        <taxon>Tenthredinoidea</taxon>
        <taxon>Diprionidae</taxon>
        <taxon>Diprioninae</taxon>
        <taxon>Neodiprion</taxon>
    </lineage>
</organism>
<dbReference type="InParanoid" id="A0A6J0B8Y6"/>
<dbReference type="InterPro" id="IPR034646">
    <property type="entry name" value="ADCK3_dom"/>
</dbReference>
<dbReference type="GO" id="GO:0016301">
    <property type="term" value="F:kinase activity"/>
    <property type="evidence" value="ECO:0007669"/>
    <property type="project" value="UniProtKB-KW"/>
</dbReference>
<feature type="compositionally biased region" description="Basic and acidic residues" evidence="6">
    <location>
        <begin position="237"/>
        <end position="254"/>
    </location>
</feature>
<dbReference type="PANTHER" id="PTHR43851:SF3">
    <property type="entry name" value="COENZYME Q8"/>
    <property type="match status" value="1"/>
</dbReference>
<reference evidence="9" key="1">
    <citation type="submission" date="2025-08" db="UniProtKB">
        <authorList>
            <consortium name="RefSeq"/>
        </authorList>
    </citation>
    <scope>IDENTIFICATION</scope>
    <source>
        <tissue evidence="9">Thorax and Abdomen</tissue>
    </source>
</reference>
<evidence type="ECO:0000313" key="9">
    <source>
        <dbReference type="RefSeq" id="XP_015510113.2"/>
    </source>
</evidence>
<evidence type="ECO:0000256" key="6">
    <source>
        <dbReference type="SAM" id="MobiDB-lite"/>
    </source>
</evidence>
<dbReference type="GeneID" id="107217212"/>
<dbReference type="AlphaFoldDB" id="A0A6J0B8Y6"/>
<dbReference type="InterPro" id="IPR011009">
    <property type="entry name" value="Kinase-like_dom_sf"/>
</dbReference>
<accession>A0A6J0B8Y6</accession>
<dbReference type="KEGG" id="nlo:107217212"/>
<evidence type="ECO:0000256" key="2">
    <source>
        <dbReference type="ARBA" id="ARBA00009670"/>
    </source>
</evidence>
<keyword evidence="9" id="KW-0418">Kinase</keyword>
<keyword evidence="4" id="KW-0547">Nucleotide-binding</keyword>
<name>A0A6J0B8Y6_NEOLC</name>
<protein>
    <submittedName>
        <fullName evidence="9">Atypical kinase COQ8B, mitochondrial isoform X1</fullName>
    </submittedName>
</protein>
<dbReference type="CDD" id="cd13970">
    <property type="entry name" value="ABC1_ADCK3"/>
    <property type="match status" value="1"/>
</dbReference>
<feature type="region of interest" description="Disordered" evidence="6">
    <location>
        <begin position="237"/>
        <end position="277"/>
    </location>
</feature>
<dbReference type="Pfam" id="PF03109">
    <property type="entry name" value="ABC1"/>
    <property type="match status" value="1"/>
</dbReference>
<evidence type="ECO:0000259" key="7">
    <source>
        <dbReference type="Pfam" id="PF03109"/>
    </source>
</evidence>
<dbReference type="InterPro" id="IPR051409">
    <property type="entry name" value="Atypical_kinase_ADCK"/>
</dbReference>
<dbReference type="FunCoup" id="A0A6J0B8Y6">
    <property type="interactions" value="1013"/>
</dbReference>
<feature type="compositionally biased region" description="Basic and acidic residues" evidence="6">
    <location>
        <begin position="151"/>
        <end position="160"/>
    </location>
</feature>
<comment type="similarity">
    <text evidence="2">Belongs to the protein kinase superfamily. ADCK protein kinase family.</text>
</comment>
<dbReference type="SUPFAM" id="SSF56112">
    <property type="entry name" value="Protein kinase-like (PK-like)"/>
    <property type="match status" value="1"/>
</dbReference>